<sequence>MAAVMARSGPIAVRGGDIPVEQAAVLREVQRLAAEEARLHAASQAPGDFRRSVQLVGEISAAGRARSIAEMTAEVAGVPRGWIGRVRRLGQAGRLWDDGQLLPVPPPHPRRRRTAERVEQDAAQLMRLVAVTVVREHRLSVDGSVGDSDPQLAPRMRRVMDLLWARAGLTAYAIGMTPQERDRLWSIDDRGWCDQVNGFLHFPGDELDEIGRIHATDDHVAVLRESVRRLRTATGVGGDPAVSSTVTDRLPAPPGQMLTRARAAAHTLLAQHRHYEATSAAIAAALPGTDTPTNTGPGDPDPGIGPGVAPGTETGPDP</sequence>
<dbReference type="OrthoDB" id="4534838at2"/>
<feature type="region of interest" description="Disordered" evidence="1">
    <location>
        <begin position="286"/>
        <end position="318"/>
    </location>
</feature>
<feature type="compositionally biased region" description="Low complexity" evidence="1">
    <location>
        <begin position="287"/>
        <end position="311"/>
    </location>
</feature>
<gene>
    <name evidence="2" type="ORF">AWN90_03865</name>
</gene>
<comment type="caution">
    <text evidence="2">The sequence shown here is derived from an EMBL/GenBank/DDBJ whole genome shotgun (WGS) entry which is preliminary data.</text>
</comment>
<dbReference type="STRING" id="455432.AWN90_03865"/>
<feature type="region of interest" description="Disordered" evidence="1">
    <location>
        <begin position="234"/>
        <end position="254"/>
    </location>
</feature>
<dbReference type="AlphaFoldDB" id="A0A164JI57"/>
<organism evidence="2 3">
    <name type="scientific">Nocardia terpenica</name>
    <dbReference type="NCBI Taxonomy" id="455432"/>
    <lineage>
        <taxon>Bacteria</taxon>
        <taxon>Bacillati</taxon>
        <taxon>Actinomycetota</taxon>
        <taxon>Actinomycetes</taxon>
        <taxon>Mycobacteriales</taxon>
        <taxon>Nocardiaceae</taxon>
        <taxon>Nocardia</taxon>
    </lineage>
</organism>
<evidence type="ECO:0000256" key="1">
    <source>
        <dbReference type="SAM" id="MobiDB-lite"/>
    </source>
</evidence>
<evidence type="ECO:0000313" key="2">
    <source>
        <dbReference type="EMBL" id="KZM70426.1"/>
    </source>
</evidence>
<dbReference type="Proteomes" id="UP000076512">
    <property type="component" value="Unassembled WGS sequence"/>
</dbReference>
<proteinExistence type="predicted"/>
<name>A0A164JI57_9NOCA</name>
<accession>A0A164JI57</accession>
<protein>
    <submittedName>
        <fullName evidence="2">Uncharacterized protein</fullName>
    </submittedName>
</protein>
<evidence type="ECO:0000313" key="3">
    <source>
        <dbReference type="Proteomes" id="UP000076512"/>
    </source>
</evidence>
<dbReference type="EMBL" id="LWGR01000015">
    <property type="protein sequence ID" value="KZM70426.1"/>
    <property type="molecule type" value="Genomic_DNA"/>
</dbReference>
<keyword evidence="3" id="KW-1185">Reference proteome</keyword>
<reference evidence="2 3" key="1">
    <citation type="submission" date="2016-04" db="EMBL/GenBank/DDBJ databases">
        <authorList>
            <person name="Evans L.H."/>
            <person name="Alamgir A."/>
            <person name="Owens N."/>
            <person name="Weber N.D."/>
            <person name="Virtaneva K."/>
            <person name="Barbian K."/>
            <person name="Babar A."/>
            <person name="Rosenke K."/>
        </authorList>
    </citation>
    <scope>NUCLEOTIDE SEQUENCE [LARGE SCALE GENOMIC DNA]</scope>
    <source>
        <strain evidence="2 3">IFM 0406</strain>
    </source>
</reference>
<dbReference type="RefSeq" id="WP_067577715.1">
    <property type="nucleotide sequence ID" value="NZ_JABMCZ010000003.1"/>
</dbReference>